<protein>
    <submittedName>
        <fullName evidence="2">Uncharacterized protein</fullName>
    </submittedName>
</protein>
<proteinExistence type="predicted"/>
<dbReference type="InParanoid" id="E8QZ49"/>
<evidence type="ECO:0000256" key="1">
    <source>
        <dbReference type="SAM" id="MobiDB-lite"/>
    </source>
</evidence>
<reference evidence="2 3" key="2">
    <citation type="journal article" date="2011" name="Stand. Genomic Sci.">
        <title>Complete genome sequence of Isosphaera pallida type strain (IS1B).</title>
        <authorList>
            <consortium name="US DOE Joint Genome Institute (JGI-PGF)"/>
            <person name="Goker M."/>
            <person name="Cleland D."/>
            <person name="Saunders E."/>
            <person name="Lapidus A."/>
            <person name="Nolan M."/>
            <person name="Lucas S."/>
            <person name="Hammon N."/>
            <person name="Deshpande S."/>
            <person name="Cheng J.F."/>
            <person name="Tapia R."/>
            <person name="Han C."/>
            <person name="Goodwin L."/>
            <person name="Pitluck S."/>
            <person name="Liolios K."/>
            <person name="Pagani I."/>
            <person name="Ivanova N."/>
            <person name="Mavromatis K."/>
            <person name="Pati A."/>
            <person name="Chen A."/>
            <person name="Palaniappan K."/>
            <person name="Land M."/>
            <person name="Hauser L."/>
            <person name="Chang Y.J."/>
            <person name="Jeffries C.D."/>
            <person name="Detter J.C."/>
            <person name="Beck B."/>
            <person name="Woyke T."/>
            <person name="Bristow J."/>
            <person name="Eisen J.A."/>
            <person name="Markowitz V."/>
            <person name="Hugenholtz P."/>
            <person name="Kyrpides N.C."/>
            <person name="Klenk H.P."/>
        </authorList>
    </citation>
    <scope>NUCLEOTIDE SEQUENCE [LARGE SCALE GENOMIC DNA]</scope>
    <source>
        <strain evidence="3">ATCC 43644 / DSM 9630 / IS1B</strain>
    </source>
</reference>
<evidence type="ECO:0000313" key="2">
    <source>
        <dbReference type="EMBL" id="ADV63191.1"/>
    </source>
</evidence>
<evidence type="ECO:0000313" key="3">
    <source>
        <dbReference type="Proteomes" id="UP000008631"/>
    </source>
</evidence>
<dbReference type="AlphaFoldDB" id="E8QZ49"/>
<feature type="region of interest" description="Disordered" evidence="1">
    <location>
        <begin position="31"/>
        <end position="52"/>
    </location>
</feature>
<dbReference type="EMBL" id="CP002353">
    <property type="protein sequence ID" value="ADV63191.1"/>
    <property type="molecule type" value="Genomic_DNA"/>
</dbReference>
<dbReference type="Proteomes" id="UP000008631">
    <property type="component" value="Chromosome"/>
</dbReference>
<organism evidence="2 3">
    <name type="scientific">Isosphaera pallida (strain ATCC 43644 / DSM 9630 / IS1B)</name>
    <dbReference type="NCBI Taxonomy" id="575540"/>
    <lineage>
        <taxon>Bacteria</taxon>
        <taxon>Pseudomonadati</taxon>
        <taxon>Planctomycetota</taxon>
        <taxon>Planctomycetia</taxon>
        <taxon>Isosphaerales</taxon>
        <taxon>Isosphaeraceae</taxon>
        <taxon>Isosphaera</taxon>
    </lineage>
</organism>
<sequence>MLPRNTWVGQFKRLTLPNASPDELFPRREARKQAGVGPQYQPATDWAGRGDGRATRVELEPSSEVVWIKAMPTVETHPVAAGQRAPPTANETVGVRTA</sequence>
<accession>E8QZ49</accession>
<reference key="1">
    <citation type="submission" date="2010-11" db="EMBL/GenBank/DDBJ databases">
        <title>The complete sequence of chromosome of Isophaera pallida ATCC 43644.</title>
        <authorList>
            <consortium name="US DOE Joint Genome Institute (JGI-PGF)"/>
            <person name="Lucas S."/>
            <person name="Copeland A."/>
            <person name="Lapidus A."/>
            <person name="Bruce D."/>
            <person name="Goodwin L."/>
            <person name="Pitluck S."/>
            <person name="Kyrpides N."/>
            <person name="Mavromatis K."/>
            <person name="Pagani I."/>
            <person name="Ivanova N."/>
            <person name="Saunders E."/>
            <person name="Brettin T."/>
            <person name="Detter J.C."/>
            <person name="Han C."/>
            <person name="Tapia R."/>
            <person name="Land M."/>
            <person name="Hauser L."/>
            <person name="Markowitz V."/>
            <person name="Cheng J.-F."/>
            <person name="Hugenholtz P."/>
            <person name="Woyke T."/>
            <person name="Wu D."/>
            <person name="Eisen J.A."/>
        </authorList>
    </citation>
    <scope>NUCLEOTIDE SEQUENCE</scope>
    <source>
        <strain>ATCC 43644</strain>
    </source>
</reference>
<dbReference type="RefSeq" id="WP_013565479.1">
    <property type="nucleotide sequence ID" value="NC_014962.1"/>
</dbReference>
<gene>
    <name evidence="2" type="ordered locus">Isop_2621</name>
</gene>
<dbReference type="HOGENOM" id="CLU_2329973_0_0_0"/>
<keyword evidence="3" id="KW-1185">Reference proteome</keyword>
<feature type="region of interest" description="Disordered" evidence="1">
    <location>
        <begin position="77"/>
        <end position="98"/>
    </location>
</feature>
<name>E8QZ49_ISOPI</name>
<dbReference type="KEGG" id="ipa:Isop_2621"/>